<dbReference type="Proteomes" id="UP000324832">
    <property type="component" value="Unassembled WGS sequence"/>
</dbReference>
<dbReference type="AlphaFoldDB" id="A0A5E4R6L8"/>
<reference evidence="1 2" key="1">
    <citation type="submission" date="2017-07" db="EMBL/GenBank/DDBJ databases">
        <authorList>
            <person name="Talla V."/>
            <person name="Backstrom N."/>
        </authorList>
    </citation>
    <scope>NUCLEOTIDE SEQUENCE [LARGE SCALE GENOMIC DNA]</scope>
</reference>
<proteinExistence type="predicted"/>
<protein>
    <submittedName>
        <fullName evidence="1">Uncharacterized protein</fullName>
    </submittedName>
</protein>
<name>A0A5E4R6L8_9NEOP</name>
<evidence type="ECO:0000313" key="1">
    <source>
        <dbReference type="EMBL" id="VVD05962.1"/>
    </source>
</evidence>
<gene>
    <name evidence="1" type="ORF">LSINAPIS_LOCUS15407</name>
</gene>
<dbReference type="EMBL" id="FZQP02007048">
    <property type="protein sequence ID" value="VVD05962.1"/>
    <property type="molecule type" value="Genomic_DNA"/>
</dbReference>
<keyword evidence="2" id="KW-1185">Reference proteome</keyword>
<evidence type="ECO:0000313" key="2">
    <source>
        <dbReference type="Proteomes" id="UP000324832"/>
    </source>
</evidence>
<organism evidence="1 2">
    <name type="scientific">Leptidea sinapis</name>
    <dbReference type="NCBI Taxonomy" id="189913"/>
    <lineage>
        <taxon>Eukaryota</taxon>
        <taxon>Metazoa</taxon>
        <taxon>Ecdysozoa</taxon>
        <taxon>Arthropoda</taxon>
        <taxon>Hexapoda</taxon>
        <taxon>Insecta</taxon>
        <taxon>Pterygota</taxon>
        <taxon>Neoptera</taxon>
        <taxon>Endopterygota</taxon>
        <taxon>Lepidoptera</taxon>
        <taxon>Glossata</taxon>
        <taxon>Ditrysia</taxon>
        <taxon>Papilionoidea</taxon>
        <taxon>Pieridae</taxon>
        <taxon>Dismorphiinae</taxon>
        <taxon>Leptidea</taxon>
    </lineage>
</organism>
<sequence length="95" mass="10664">MRLNVLCVHPLPPNCSHVGTEIEATDWATSSILIVKAYTLTYGTVERYFSSSDGSCVVKTKKWKQMEEGEREKLHGRFHNTFKANVIANVLPLIG</sequence>
<accession>A0A5E4R6L8</accession>